<dbReference type="Proteomes" id="UP000313359">
    <property type="component" value="Unassembled WGS sequence"/>
</dbReference>
<gene>
    <name evidence="2" type="ORF">L227DRAFT_563159</name>
</gene>
<evidence type="ECO:0000256" key="1">
    <source>
        <dbReference type="SAM" id="Phobius"/>
    </source>
</evidence>
<keyword evidence="1" id="KW-1133">Transmembrane helix</keyword>
<dbReference type="EMBL" id="ML122263">
    <property type="protein sequence ID" value="RPD61184.1"/>
    <property type="molecule type" value="Genomic_DNA"/>
</dbReference>
<dbReference type="SUPFAM" id="SSF50044">
    <property type="entry name" value="SH3-domain"/>
    <property type="match status" value="1"/>
</dbReference>
<name>A0A5C2SDD9_9APHY</name>
<dbReference type="AlphaFoldDB" id="A0A5C2SDD9"/>
<reference evidence="2" key="1">
    <citation type="journal article" date="2018" name="Genome Biol. Evol.">
        <title>Genomics and development of Lentinus tigrinus, a white-rot wood-decaying mushroom with dimorphic fruiting bodies.</title>
        <authorList>
            <person name="Wu B."/>
            <person name="Xu Z."/>
            <person name="Knudson A."/>
            <person name="Carlson A."/>
            <person name="Chen N."/>
            <person name="Kovaka S."/>
            <person name="LaButti K."/>
            <person name="Lipzen A."/>
            <person name="Pennachio C."/>
            <person name="Riley R."/>
            <person name="Schakwitz W."/>
            <person name="Umezawa K."/>
            <person name="Ohm R.A."/>
            <person name="Grigoriev I.V."/>
            <person name="Nagy L.G."/>
            <person name="Gibbons J."/>
            <person name="Hibbett D."/>
        </authorList>
    </citation>
    <scope>NUCLEOTIDE SEQUENCE [LARGE SCALE GENOMIC DNA]</scope>
    <source>
        <strain evidence="2">ALCF2SS1-6</strain>
    </source>
</reference>
<evidence type="ECO:0000313" key="3">
    <source>
        <dbReference type="Proteomes" id="UP000313359"/>
    </source>
</evidence>
<sequence length="303" mass="32174">MAPHFTFVARDDPTDEDTSINPIIIAGIVVAAVIGVGAALWLGIRWFRKRAASKRKQLRASAFVNFNGSDDSMSEKSPISSAGLPLSGKGIFSRTQLDSGVIMPERAVLRPGASRDEILEHYAAEGKLPRPFAPFAPAAPPPALAVDTSIGPVGAGMLPSGRPSSTSSWLSPVFPLASGRNSRRFSAMSAMSGTSSIGSNGATQKKVRQVFDPVLPDELVVSLGETVTLVQQHDDGWCIVGRDSAFKPGEVELGAVPAWCFLKPVKGLRAERPMRVSSLGVTVNLDAAPGIDHRENVMSWSNF</sequence>
<dbReference type="OrthoDB" id="5340910at2759"/>
<accession>A0A5C2SDD9</accession>
<organism evidence="2 3">
    <name type="scientific">Lentinus tigrinus ALCF2SS1-6</name>
    <dbReference type="NCBI Taxonomy" id="1328759"/>
    <lineage>
        <taxon>Eukaryota</taxon>
        <taxon>Fungi</taxon>
        <taxon>Dikarya</taxon>
        <taxon>Basidiomycota</taxon>
        <taxon>Agaricomycotina</taxon>
        <taxon>Agaricomycetes</taxon>
        <taxon>Polyporales</taxon>
        <taxon>Polyporaceae</taxon>
        <taxon>Lentinus</taxon>
    </lineage>
</organism>
<evidence type="ECO:0008006" key="4">
    <source>
        <dbReference type="Google" id="ProtNLM"/>
    </source>
</evidence>
<dbReference type="STRING" id="1328759.A0A5C2SDD9"/>
<feature type="transmembrane region" description="Helical" evidence="1">
    <location>
        <begin position="20"/>
        <end position="47"/>
    </location>
</feature>
<evidence type="ECO:0000313" key="2">
    <source>
        <dbReference type="EMBL" id="RPD61184.1"/>
    </source>
</evidence>
<keyword evidence="3" id="KW-1185">Reference proteome</keyword>
<protein>
    <recommendedName>
        <fullName evidence="4">SH3 domain-containing protein</fullName>
    </recommendedName>
</protein>
<proteinExistence type="predicted"/>
<keyword evidence="1" id="KW-0472">Membrane</keyword>
<keyword evidence="1" id="KW-0812">Transmembrane</keyword>
<dbReference type="InterPro" id="IPR036028">
    <property type="entry name" value="SH3-like_dom_sf"/>
</dbReference>